<keyword evidence="4" id="KW-1185">Reference proteome</keyword>
<evidence type="ECO:0000259" key="2">
    <source>
        <dbReference type="Pfam" id="PF13478"/>
    </source>
</evidence>
<dbReference type="KEGG" id="sbae:DSM104329_04546"/>
<name>A0A9E6Y1V3_9ACTN</name>
<dbReference type="Pfam" id="PF13478">
    <property type="entry name" value="XdhC_C"/>
    <property type="match status" value="1"/>
</dbReference>
<dbReference type="InterPro" id="IPR052698">
    <property type="entry name" value="MoCofactor_Util/Proc"/>
</dbReference>
<evidence type="ECO:0000313" key="4">
    <source>
        <dbReference type="Proteomes" id="UP001162834"/>
    </source>
</evidence>
<feature type="domain" description="XdhC- CoxI" evidence="1">
    <location>
        <begin position="5"/>
        <end position="65"/>
    </location>
</feature>
<evidence type="ECO:0000313" key="3">
    <source>
        <dbReference type="EMBL" id="UGS38123.1"/>
    </source>
</evidence>
<protein>
    <recommendedName>
        <fullName evidence="5">Xanthine dehydrogenase accessory factor</fullName>
    </recommendedName>
</protein>
<dbReference type="InterPro" id="IPR003777">
    <property type="entry name" value="XdhC_CoxI"/>
</dbReference>
<organism evidence="3 4">
    <name type="scientific">Capillimicrobium parvum</name>
    <dbReference type="NCBI Taxonomy" id="2884022"/>
    <lineage>
        <taxon>Bacteria</taxon>
        <taxon>Bacillati</taxon>
        <taxon>Actinomycetota</taxon>
        <taxon>Thermoleophilia</taxon>
        <taxon>Solirubrobacterales</taxon>
        <taxon>Capillimicrobiaceae</taxon>
        <taxon>Capillimicrobium</taxon>
    </lineage>
</organism>
<reference evidence="3" key="1">
    <citation type="journal article" date="2022" name="Int. J. Syst. Evol. Microbiol.">
        <title>Pseudomonas aegrilactucae sp. nov. and Pseudomonas morbosilactucae sp. nov., pathogens causing bacterial rot of lettuce in Japan.</title>
        <authorList>
            <person name="Sawada H."/>
            <person name="Fujikawa T."/>
            <person name="Satou M."/>
        </authorList>
    </citation>
    <scope>NUCLEOTIDE SEQUENCE</scope>
    <source>
        <strain evidence="3">0166_1</strain>
    </source>
</reference>
<dbReference type="Pfam" id="PF02625">
    <property type="entry name" value="XdhC_CoxI"/>
    <property type="match status" value="1"/>
</dbReference>
<dbReference type="PANTHER" id="PTHR30388:SF4">
    <property type="entry name" value="MOLYBDENUM COFACTOR INSERTION CHAPERONE PAOD"/>
    <property type="match status" value="1"/>
</dbReference>
<evidence type="ECO:0000259" key="1">
    <source>
        <dbReference type="Pfam" id="PF02625"/>
    </source>
</evidence>
<accession>A0A9E6Y1V3</accession>
<dbReference type="RefSeq" id="WP_259312154.1">
    <property type="nucleotide sequence ID" value="NZ_CP087164.1"/>
</dbReference>
<sequence length="278" mass="28489">MSVAEPYVEATVVHVVRPASARPGDRARIDARGRIHGFVGGDCAEESVRLHALRALETGEPLLLRIVGTAGEGGSPGDVDVEEGCLSVGNPCLSGGGLEIFLEPHLPAPRLVVAGDTPIAGALRELAAAAGYDVVPGGGGVRGDDAAVVVASHGRDEEGVLADALAAEVPYIGLVASRRRGPAVLAALGEADAARVRTPAGLDIGALTPAEIAVSILAEIVAVRRAAERTDVAVAVDPVCGMEVAATDETPHLDVDGERMWFCSEHCRGAYSTHGRTR</sequence>
<feature type="domain" description="XdhC Rossmann" evidence="2">
    <location>
        <begin position="111"/>
        <end position="220"/>
    </location>
</feature>
<dbReference type="InterPro" id="IPR027051">
    <property type="entry name" value="XdhC_Rossmann_dom"/>
</dbReference>
<evidence type="ECO:0008006" key="5">
    <source>
        <dbReference type="Google" id="ProtNLM"/>
    </source>
</evidence>
<dbReference type="PANTHER" id="PTHR30388">
    <property type="entry name" value="ALDEHYDE OXIDOREDUCTASE MOLYBDENUM COFACTOR ASSEMBLY PROTEIN"/>
    <property type="match status" value="1"/>
</dbReference>
<dbReference type="Proteomes" id="UP001162834">
    <property type="component" value="Chromosome"/>
</dbReference>
<dbReference type="Gene3D" id="3.40.50.720">
    <property type="entry name" value="NAD(P)-binding Rossmann-like Domain"/>
    <property type="match status" value="1"/>
</dbReference>
<proteinExistence type="predicted"/>
<dbReference type="EMBL" id="CP087164">
    <property type="protein sequence ID" value="UGS38123.1"/>
    <property type="molecule type" value="Genomic_DNA"/>
</dbReference>
<dbReference type="AlphaFoldDB" id="A0A9E6Y1V3"/>
<gene>
    <name evidence="3" type="ORF">DSM104329_04546</name>
</gene>